<evidence type="ECO:0000259" key="1">
    <source>
        <dbReference type="SMART" id="SM00901"/>
    </source>
</evidence>
<gene>
    <name evidence="2" type="ORF">C7T94_14655</name>
</gene>
<keyword evidence="3" id="KW-1185">Reference proteome</keyword>
<feature type="domain" description="FRG" evidence="1">
    <location>
        <begin position="79"/>
        <end position="182"/>
    </location>
</feature>
<dbReference type="EMBL" id="PYLS01000006">
    <property type="protein sequence ID" value="PST82053.1"/>
    <property type="molecule type" value="Genomic_DNA"/>
</dbReference>
<evidence type="ECO:0000313" key="3">
    <source>
        <dbReference type="Proteomes" id="UP000240912"/>
    </source>
</evidence>
<reference evidence="2 3" key="1">
    <citation type="submission" date="2018-03" db="EMBL/GenBank/DDBJ databases">
        <authorList>
            <person name="Keele B.F."/>
        </authorList>
    </citation>
    <scope>NUCLEOTIDE SEQUENCE [LARGE SCALE GENOMIC DNA]</scope>
    <source>
        <strain evidence="2 3">YL28-9</strain>
    </source>
</reference>
<dbReference type="Proteomes" id="UP000240912">
    <property type="component" value="Unassembled WGS sequence"/>
</dbReference>
<organism evidence="2 3">
    <name type="scientific">Pedobacter yulinensis</name>
    <dbReference type="NCBI Taxonomy" id="2126353"/>
    <lineage>
        <taxon>Bacteria</taxon>
        <taxon>Pseudomonadati</taxon>
        <taxon>Bacteroidota</taxon>
        <taxon>Sphingobacteriia</taxon>
        <taxon>Sphingobacteriales</taxon>
        <taxon>Sphingobacteriaceae</taxon>
        <taxon>Pedobacter</taxon>
    </lineage>
</organism>
<sequence>MFFYPWRIASLKLPESGSFFCSSGGRRLNTLRFGGVSLGDTSNAAPAPEDDMETIEVDNIEDFLRLIKARKAESTAAGNCEDFLFRGQVMDSPLLPKICRLRAKGDILETERKLLSEFKRTNPLLIEQLRPMDDWDYLTLGQHFGLPTRLLDWTNNALTALWFATSNIDTYIPVAGDHAIVWLLMAEREDFNLDLETTHPFDVAQTKLIRPRIIKQRINNQSGVFSVLSTSDLEEKRFMNESDSYNRKLVKIKIPEASFADIRNDLNTVGVNAFTIFPELEGLCSYLQWRYFD</sequence>
<accession>A0A2T3HI24</accession>
<evidence type="ECO:0000313" key="2">
    <source>
        <dbReference type="EMBL" id="PST82053.1"/>
    </source>
</evidence>
<dbReference type="InterPro" id="IPR014966">
    <property type="entry name" value="FRG-dom"/>
</dbReference>
<dbReference type="OrthoDB" id="9816036at2"/>
<dbReference type="SMART" id="SM00901">
    <property type="entry name" value="FRG"/>
    <property type="match status" value="1"/>
</dbReference>
<protein>
    <recommendedName>
        <fullName evidence="1">FRG domain-containing protein</fullName>
    </recommendedName>
</protein>
<proteinExistence type="predicted"/>
<dbReference type="Pfam" id="PF08867">
    <property type="entry name" value="FRG"/>
    <property type="match status" value="1"/>
</dbReference>
<dbReference type="AlphaFoldDB" id="A0A2T3HI24"/>
<name>A0A2T3HI24_9SPHI</name>
<comment type="caution">
    <text evidence="2">The sequence shown here is derived from an EMBL/GenBank/DDBJ whole genome shotgun (WGS) entry which is preliminary data.</text>
</comment>